<protein>
    <submittedName>
        <fullName evidence="1">Uncharacterized protein</fullName>
    </submittedName>
</protein>
<keyword evidence="2" id="KW-1185">Reference proteome</keyword>
<reference evidence="1 2" key="1">
    <citation type="submission" date="2024-11" db="EMBL/GenBank/DDBJ databases">
        <authorList>
            <person name="Heng Y.C."/>
            <person name="Lim A.C.H."/>
            <person name="Lee J.K.Y."/>
            <person name="Kittelmann S."/>
        </authorList>
    </citation>
    <scope>NUCLEOTIDE SEQUENCE [LARGE SCALE GENOMIC DNA]</scope>
    <source>
        <strain evidence="1 2">WILCCON 0185</strain>
    </source>
</reference>
<accession>A0ABW8T2W1</accession>
<dbReference type="EMBL" id="JBJHZZ010000001">
    <property type="protein sequence ID" value="MFL0245444.1"/>
    <property type="molecule type" value="Genomic_DNA"/>
</dbReference>
<evidence type="ECO:0000313" key="1">
    <source>
        <dbReference type="EMBL" id="MFL0245444.1"/>
    </source>
</evidence>
<gene>
    <name evidence="1" type="ORF">ACJDUG_00455</name>
</gene>
<proteinExistence type="predicted"/>
<evidence type="ECO:0000313" key="2">
    <source>
        <dbReference type="Proteomes" id="UP001623591"/>
    </source>
</evidence>
<name>A0ABW8T2W1_9CLOT</name>
<organism evidence="1 2">
    <name type="scientific">Candidatus Clostridium stratigraminis</name>
    <dbReference type="NCBI Taxonomy" id="3381661"/>
    <lineage>
        <taxon>Bacteria</taxon>
        <taxon>Bacillati</taxon>
        <taxon>Bacillota</taxon>
        <taxon>Clostridia</taxon>
        <taxon>Eubacteriales</taxon>
        <taxon>Clostridiaceae</taxon>
        <taxon>Clostridium</taxon>
    </lineage>
</organism>
<sequence>MNFKGSVAWLWQKKPPQITLQISDKISKKDNVLDSEATAKHW</sequence>
<comment type="caution">
    <text evidence="1">The sequence shown here is derived from an EMBL/GenBank/DDBJ whole genome shotgun (WGS) entry which is preliminary data.</text>
</comment>
<dbReference type="RefSeq" id="WP_406767909.1">
    <property type="nucleotide sequence ID" value="NZ_JBJHZZ010000001.1"/>
</dbReference>
<dbReference type="Proteomes" id="UP001623591">
    <property type="component" value="Unassembled WGS sequence"/>
</dbReference>